<feature type="transmembrane region" description="Helical" evidence="8">
    <location>
        <begin position="448"/>
        <end position="467"/>
    </location>
</feature>
<comment type="caution">
    <text evidence="11">The sequence shown here is derived from an EMBL/GenBank/DDBJ whole genome shotgun (WGS) entry which is preliminary data.</text>
</comment>
<feature type="transmembrane region" description="Helical" evidence="8">
    <location>
        <begin position="21"/>
        <end position="38"/>
    </location>
</feature>
<feature type="transmembrane region" description="Helical" evidence="8">
    <location>
        <begin position="68"/>
        <end position="86"/>
    </location>
</feature>
<name>A0A7Y7PSR2_9BACT</name>
<dbReference type="Proteomes" id="UP000565521">
    <property type="component" value="Unassembled WGS sequence"/>
</dbReference>
<dbReference type="AlphaFoldDB" id="A0A7Y7PSR2"/>
<evidence type="ECO:0000256" key="8">
    <source>
        <dbReference type="SAM" id="Phobius"/>
    </source>
</evidence>
<dbReference type="GO" id="GO:0005886">
    <property type="term" value="C:plasma membrane"/>
    <property type="evidence" value="ECO:0007669"/>
    <property type="project" value="UniProtKB-SubCell"/>
</dbReference>
<evidence type="ECO:0000256" key="6">
    <source>
        <dbReference type="ARBA" id="ARBA00043993"/>
    </source>
</evidence>
<feature type="transmembrane region" description="Helical" evidence="8">
    <location>
        <begin position="140"/>
        <end position="160"/>
    </location>
</feature>
<dbReference type="PANTHER" id="PTHR30509">
    <property type="entry name" value="P-HYDROXYBENZOIC ACID EFFLUX PUMP SUBUNIT-RELATED"/>
    <property type="match status" value="1"/>
</dbReference>
<dbReference type="InterPro" id="IPR049453">
    <property type="entry name" value="Memb_transporter_dom"/>
</dbReference>
<feature type="domain" description="Integral membrane bound transporter" evidence="10">
    <location>
        <begin position="413"/>
        <end position="536"/>
    </location>
</feature>
<organism evidence="11 12">
    <name type="scientific">Hymenobacter lapidiphilus</name>
    <dbReference type="NCBI Taxonomy" id="2608003"/>
    <lineage>
        <taxon>Bacteria</taxon>
        <taxon>Pseudomonadati</taxon>
        <taxon>Bacteroidota</taxon>
        <taxon>Cytophagia</taxon>
        <taxon>Cytophagales</taxon>
        <taxon>Hymenobacteraceae</taxon>
        <taxon>Hymenobacter</taxon>
    </lineage>
</organism>
<sequence length="724" mass="79553">MSANYARQLRYFFSSQEFSDGLRTTLAILVPGLVLGLLGRLETGVAMSVGALCVSLTDTPGPPLHKRNGGLAAVALTGLMALLTGLVQPYPWLLGALVVAVSFWLTMLLVYGNRAGAVGTAGLLVMILMLDKPLPPSQVLSNAGLVVAGGVWYLALALALNRLRPYREAQQALGEAVLAVAGFLRLKAEFYRTGTNLEADYRRLVAQQVRVSEKQDVVRELLFKTRQLVSESSDTGRRLVLTFVDLVDLYEQVTITSYDYAELHRRFEADGLLDAFASEIDALAAELERVGFAIQGNYTYRPARPDLLAGLNQLKARLDAFEAAPAQTGSVLPLRKILVNLRNLTTRLQSMQGYFAEAAAPLLTLQANGPTGLDLDRFVAHQQFTLRQLTGQLTMRSGIFRHALRMLVASLIGFIITEMLAGYHGYWVLMTITYMLKPAFSLTKQRNAQRILGTLLGGILGAVMLWLISDRLVLLALMVGFMIVSFSFARLNYLITVTFMTPFVLILFSFLGEGYVRVVQERIFDTVLGCGIAFAVGYLLFPRWESEQLQGFLRPVLRANLEYLRTLQQALLGSPVALLDYKLARKEVYVTSANLGAAFQRMLSEPRTKQRHPAEVHEFVVLNHILAANVAAITSALLAGEIRPTLSATDLKALRQAQQQLRRGLLRLGETNLPEEPQAPALPPAPTPETDDAQLGEQLEFIHKLSGDINRVTETVAGQGEQAG</sequence>
<feature type="domain" description="Integral membrane protein YccS N-terminal" evidence="9">
    <location>
        <begin position="74"/>
        <end position="347"/>
    </location>
</feature>
<feature type="compositionally biased region" description="Low complexity" evidence="7">
    <location>
        <begin position="670"/>
        <end position="679"/>
    </location>
</feature>
<accession>A0A7Y7PSR2</accession>
<evidence type="ECO:0000256" key="3">
    <source>
        <dbReference type="ARBA" id="ARBA00022692"/>
    </source>
</evidence>
<feature type="transmembrane region" description="Helical" evidence="8">
    <location>
        <begin position="523"/>
        <end position="541"/>
    </location>
</feature>
<dbReference type="EMBL" id="JABKAU010000061">
    <property type="protein sequence ID" value="NVO33355.1"/>
    <property type="molecule type" value="Genomic_DNA"/>
</dbReference>
<evidence type="ECO:0000256" key="2">
    <source>
        <dbReference type="ARBA" id="ARBA00022475"/>
    </source>
</evidence>
<evidence type="ECO:0000313" key="12">
    <source>
        <dbReference type="Proteomes" id="UP000565521"/>
    </source>
</evidence>
<dbReference type="Pfam" id="PF13515">
    <property type="entry name" value="FUSC_2"/>
    <property type="match status" value="1"/>
</dbReference>
<evidence type="ECO:0000256" key="7">
    <source>
        <dbReference type="SAM" id="MobiDB-lite"/>
    </source>
</evidence>
<keyword evidence="2" id="KW-1003">Cell membrane</keyword>
<comment type="similarity">
    <text evidence="6">Belongs to the YccS/YhfK family.</text>
</comment>
<keyword evidence="3 8" id="KW-0812">Transmembrane</keyword>
<evidence type="ECO:0000256" key="5">
    <source>
        <dbReference type="ARBA" id="ARBA00023136"/>
    </source>
</evidence>
<keyword evidence="5 8" id="KW-0472">Membrane</keyword>
<evidence type="ECO:0000313" key="11">
    <source>
        <dbReference type="EMBL" id="NVO33355.1"/>
    </source>
</evidence>
<evidence type="ECO:0000256" key="4">
    <source>
        <dbReference type="ARBA" id="ARBA00022989"/>
    </source>
</evidence>
<feature type="transmembrane region" description="Helical" evidence="8">
    <location>
        <begin position="117"/>
        <end position="134"/>
    </location>
</feature>
<comment type="subcellular location">
    <subcellularLocation>
        <location evidence="1">Cell membrane</location>
        <topology evidence="1">Multi-pass membrane protein</topology>
    </subcellularLocation>
</comment>
<proteinExistence type="inferred from homology"/>
<evidence type="ECO:0000259" key="9">
    <source>
        <dbReference type="Pfam" id="PF12805"/>
    </source>
</evidence>
<reference evidence="11 12" key="1">
    <citation type="submission" date="2020-05" db="EMBL/GenBank/DDBJ databases">
        <title>Hymenobacter terrestris sp. nov. and Hymenobacter lapidiphilus sp. nov., isolated from regoliths in Antarctica.</title>
        <authorList>
            <person name="Sedlacek I."/>
            <person name="Pantucek R."/>
            <person name="Zeman M."/>
            <person name="Holochova P."/>
            <person name="Kralova S."/>
            <person name="Stankova E."/>
            <person name="Sedo O."/>
            <person name="Micenkova L."/>
            <person name="Svec P."/>
            <person name="Gupta V."/>
            <person name="Sood U."/>
            <person name="Korpole U.S."/>
            <person name="Lal R."/>
        </authorList>
    </citation>
    <scope>NUCLEOTIDE SEQUENCE [LARGE SCALE GENOMIC DNA]</scope>
    <source>
        <strain evidence="11 12">P5342</strain>
    </source>
</reference>
<feature type="transmembrane region" description="Helical" evidence="8">
    <location>
        <begin position="403"/>
        <end position="428"/>
    </location>
</feature>
<dbReference type="PANTHER" id="PTHR30509:SF9">
    <property type="entry name" value="MULTIDRUG RESISTANCE PROTEIN MDTO"/>
    <property type="match status" value="1"/>
</dbReference>
<evidence type="ECO:0000259" key="10">
    <source>
        <dbReference type="Pfam" id="PF13515"/>
    </source>
</evidence>
<feature type="transmembrane region" description="Helical" evidence="8">
    <location>
        <begin position="472"/>
        <end position="489"/>
    </location>
</feature>
<dbReference type="RefSeq" id="WP_176910164.1">
    <property type="nucleotide sequence ID" value="NZ_JABKAU010000061.1"/>
</dbReference>
<protein>
    <submittedName>
        <fullName evidence="11">FUSC family protein</fullName>
    </submittedName>
</protein>
<dbReference type="Pfam" id="PF12805">
    <property type="entry name" value="FUSC-like"/>
    <property type="match status" value="1"/>
</dbReference>
<dbReference type="InterPro" id="IPR032692">
    <property type="entry name" value="YccS_N"/>
</dbReference>
<feature type="transmembrane region" description="Helical" evidence="8">
    <location>
        <begin position="495"/>
        <end position="516"/>
    </location>
</feature>
<evidence type="ECO:0000256" key="1">
    <source>
        <dbReference type="ARBA" id="ARBA00004651"/>
    </source>
</evidence>
<feature type="region of interest" description="Disordered" evidence="7">
    <location>
        <begin position="670"/>
        <end position="697"/>
    </location>
</feature>
<gene>
    <name evidence="11" type="ORF">HW554_19280</name>
</gene>
<keyword evidence="12" id="KW-1185">Reference proteome</keyword>
<keyword evidence="4 8" id="KW-1133">Transmembrane helix</keyword>